<dbReference type="EMBL" id="LQXD01000109">
    <property type="protein sequence ID" value="OIJ14950.1"/>
    <property type="molecule type" value="Genomic_DNA"/>
</dbReference>
<accession>A0A1S2LRW2</accession>
<dbReference type="EMBL" id="CP063356">
    <property type="protein sequence ID" value="QOY36142.1"/>
    <property type="molecule type" value="Genomic_DNA"/>
</dbReference>
<reference evidence="2" key="4">
    <citation type="submission" date="2020-10" db="EMBL/GenBank/DDBJ databases">
        <authorList>
            <person name="Bassil N.M."/>
            <person name="Lloyd J.R."/>
        </authorList>
    </citation>
    <scope>NUCLEOTIDE SEQUENCE</scope>
    <source>
        <strain evidence="2">NB2006</strain>
    </source>
</reference>
<reference evidence="2 3" key="3">
    <citation type="journal article" date="2019" name="Int. J. Syst. Evol. Microbiol.">
        <title>Anaerobacillus isosaccharinicus sp. nov., an alkaliphilic bacterium which degrades isosaccharinic acid.</title>
        <authorList>
            <person name="Bassil N.M."/>
            <person name="Lloyd J.R."/>
        </authorList>
    </citation>
    <scope>NUCLEOTIDE SEQUENCE [LARGE SCALE GENOMIC DNA]</scope>
    <source>
        <strain evidence="2 3">NB2006</strain>
    </source>
</reference>
<reference evidence="2 3" key="2">
    <citation type="journal article" date="2017" name="Genome Announc.">
        <title>Draft Genome Sequences of Four Alkaliphilic Bacteria Belonging to the Anaerobacillus Genus.</title>
        <authorList>
            <person name="Bassil N.M."/>
            <person name="Lloyd J.R."/>
        </authorList>
    </citation>
    <scope>NUCLEOTIDE SEQUENCE [LARGE SCALE GENOMIC DNA]</scope>
    <source>
        <strain evidence="2 3">NB2006</strain>
    </source>
</reference>
<name>A0A1S2LRW2_9BACI</name>
<evidence type="ECO:0000313" key="2">
    <source>
        <dbReference type="EMBL" id="QOY36142.1"/>
    </source>
</evidence>
<dbReference type="Pfam" id="PF02618">
    <property type="entry name" value="YceG"/>
    <property type="match status" value="1"/>
</dbReference>
<dbReference type="AlphaFoldDB" id="A0A1S2LRW2"/>
<dbReference type="Gene3D" id="3.30.1490.480">
    <property type="entry name" value="Endolytic murein transglycosylase"/>
    <property type="match status" value="1"/>
</dbReference>
<protein>
    <submittedName>
        <fullName evidence="2">Endolytic transglycosylase MltG</fullName>
    </submittedName>
</protein>
<proteinExistence type="predicted"/>
<organism evidence="1 3">
    <name type="scientific">Anaerobacillus isosaccharinicus</name>
    <dbReference type="NCBI Taxonomy" id="1532552"/>
    <lineage>
        <taxon>Bacteria</taxon>
        <taxon>Bacillati</taxon>
        <taxon>Bacillota</taxon>
        <taxon>Bacilli</taxon>
        <taxon>Bacillales</taxon>
        <taxon>Bacillaceae</taxon>
        <taxon>Anaerobacillus</taxon>
    </lineage>
</organism>
<gene>
    <name evidence="2" type="ORF">AWH56_000105</name>
    <name evidence="1" type="ORF">AWH56_12075</name>
</gene>
<dbReference type="InterPro" id="IPR003770">
    <property type="entry name" value="MLTG-like"/>
</dbReference>
<dbReference type="OrthoDB" id="2138957at2"/>
<evidence type="ECO:0000313" key="3">
    <source>
        <dbReference type="Proteomes" id="UP000180175"/>
    </source>
</evidence>
<sequence>MTKKMLQGIATGILLTTLLLAYNFYFTDNFLVIKEKPSEEKMNFTEQDLEDYLQDHGLVAIDKLEYEQLLEGNLASEEVIESAPSSPEKVIERVVVKEITFTIEPGMSSGSVAQSLEESGLIADRSVFEEYVSRNGLETKIKAGVYSLTSDMSLEDILKTIT</sequence>
<dbReference type="Proteomes" id="UP000180175">
    <property type="component" value="Chromosome"/>
</dbReference>
<reference evidence="1 3" key="1">
    <citation type="submission" date="2016-10" db="EMBL/GenBank/DDBJ databases">
        <title>Draft genome sequences of four alkaliphilic bacteria belonging to the Anaerobacillus genus.</title>
        <authorList>
            <person name="Bassil N.M."/>
            <person name="Lloyd J.R."/>
        </authorList>
    </citation>
    <scope>NUCLEOTIDE SEQUENCE [LARGE SCALE GENOMIC DNA]</scope>
    <source>
        <strain evidence="1 3">NB2006</strain>
    </source>
</reference>
<keyword evidence="3" id="KW-1185">Reference proteome</keyword>
<dbReference type="RefSeq" id="WP_071317340.1">
    <property type="nucleotide sequence ID" value="NZ_CP063356.2"/>
</dbReference>
<evidence type="ECO:0000313" key="1">
    <source>
        <dbReference type="EMBL" id="OIJ14950.1"/>
    </source>
</evidence>
<dbReference type="KEGG" id="aia:AWH56_000105"/>